<feature type="transmembrane region" description="Helical" evidence="11">
    <location>
        <begin position="96"/>
        <end position="118"/>
    </location>
</feature>
<dbReference type="SUPFAM" id="SSF81324">
    <property type="entry name" value="Voltage-gated potassium channels"/>
    <property type="match status" value="4"/>
</dbReference>
<dbReference type="GO" id="GO:0005245">
    <property type="term" value="F:voltage-gated calcium channel activity"/>
    <property type="evidence" value="ECO:0007669"/>
    <property type="project" value="InterPro"/>
</dbReference>
<evidence type="ECO:0000256" key="8">
    <source>
        <dbReference type="ARBA" id="ARBA00023303"/>
    </source>
</evidence>
<feature type="transmembrane region" description="Helical" evidence="11">
    <location>
        <begin position="130"/>
        <end position="149"/>
    </location>
</feature>
<feature type="domain" description="EF-hand" evidence="12">
    <location>
        <begin position="1439"/>
        <end position="1474"/>
    </location>
</feature>
<dbReference type="eggNOG" id="KOG2301">
    <property type="taxonomic scope" value="Eukaryota"/>
</dbReference>
<dbReference type="InterPro" id="IPR002077">
    <property type="entry name" value="VDCCAlpha1"/>
</dbReference>
<feature type="transmembrane region" description="Helical" evidence="11">
    <location>
        <begin position="58"/>
        <end position="76"/>
    </location>
</feature>
<evidence type="ECO:0000256" key="1">
    <source>
        <dbReference type="ARBA" id="ARBA00004141"/>
    </source>
</evidence>
<feature type="transmembrane region" description="Helical" evidence="11">
    <location>
        <begin position="1284"/>
        <end position="1309"/>
    </location>
</feature>
<accession>A0A024UU00</accession>
<dbReference type="Gene3D" id="1.20.120.350">
    <property type="entry name" value="Voltage-gated potassium channels. Chain C"/>
    <property type="match status" value="4"/>
</dbReference>
<dbReference type="InterPro" id="IPR031649">
    <property type="entry name" value="GPHH_dom"/>
</dbReference>
<feature type="transmembrane region" description="Helical" evidence="11">
    <location>
        <begin position="1198"/>
        <end position="1218"/>
    </location>
</feature>
<keyword evidence="3 11" id="KW-0812">Transmembrane</keyword>
<feature type="transmembrane region" description="Helical" evidence="11">
    <location>
        <begin position="683"/>
        <end position="706"/>
    </location>
</feature>
<keyword evidence="10" id="KW-0851">Voltage-gated channel</keyword>
<feature type="transmembrane region" description="Helical" evidence="11">
    <location>
        <begin position="346"/>
        <end position="366"/>
    </location>
</feature>
<dbReference type="Pfam" id="PF16905">
    <property type="entry name" value="GPHH"/>
    <property type="match status" value="1"/>
</dbReference>
<protein>
    <recommendedName>
        <fullName evidence="12">EF-hand domain-containing protein</fullName>
    </recommendedName>
</protein>
<keyword evidence="8" id="KW-0407">Ion channel</keyword>
<dbReference type="VEuPathDB" id="FungiDB:H310_00294"/>
<evidence type="ECO:0000256" key="6">
    <source>
        <dbReference type="ARBA" id="ARBA00023065"/>
    </source>
</evidence>
<keyword evidence="10" id="KW-0107">Calcium channel</keyword>
<feature type="transmembrane region" description="Helical" evidence="11">
    <location>
        <begin position="372"/>
        <end position="394"/>
    </location>
</feature>
<dbReference type="OrthoDB" id="431720at2759"/>
<feature type="transmembrane region" description="Helical" evidence="11">
    <location>
        <begin position="476"/>
        <end position="494"/>
    </location>
</feature>
<feature type="transmembrane region" description="Helical" evidence="11">
    <location>
        <begin position="1165"/>
        <end position="1186"/>
    </location>
</feature>
<evidence type="ECO:0000256" key="5">
    <source>
        <dbReference type="ARBA" id="ARBA00022989"/>
    </source>
</evidence>
<dbReference type="GO" id="GO:0001518">
    <property type="term" value="C:voltage-gated sodium channel complex"/>
    <property type="evidence" value="ECO:0007669"/>
    <property type="project" value="TreeGrafter"/>
</dbReference>
<dbReference type="Pfam" id="PF00520">
    <property type="entry name" value="Ion_trans"/>
    <property type="match status" value="4"/>
</dbReference>
<dbReference type="STRING" id="157072.A0A024UU00"/>
<keyword evidence="9" id="KW-0479">Metal-binding</keyword>
<keyword evidence="4" id="KW-0677">Repeat</keyword>
<organism evidence="13">
    <name type="scientific">Aphanomyces invadans</name>
    <dbReference type="NCBI Taxonomy" id="157072"/>
    <lineage>
        <taxon>Eukaryota</taxon>
        <taxon>Sar</taxon>
        <taxon>Stramenopiles</taxon>
        <taxon>Oomycota</taxon>
        <taxon>Saprolegniomycetes</taxon>
        <taxon>Saprolegniales</taxon>
        <taxon>Verrucalvaceae</taxon>
        <taxon>Aphanomyces</taxon>
    </lineage>
</organism>
<feature type="transmembrane region" description="Helical" evidence="11">
    <location>
        <begin position="785"/>
        <end position="803"/>
    </location>
</feature>
<evidence type="ECO:0000259" key="12">
    <source>
        <dbReference type="PROSITE" id="PS50222"/>
    </source>
</evidence>
<proteinExistence type="inferred from homology"/>
<keyword evidence="5 11" id="KW-1133">Transmembrane helix</keyword>
<dbReference type="PANTHER" id="PTHR10037">
    <property type="entry name" value="VOLTAGE-GATED CATION CHANNEL CALCIUM AND SODIUM"/>
    <property type="match status" value="1"/>
</dbReference>
<evidence type="ECO:0000313" key="13">
    <source>
        <dbReference type="EMBL" id="ETW09834.1"/>
    </source>
</evidence>
<evidence type="ECO:0000256" key="9">
    <source>
        <dbReference type="PIRSR" id="PIRSR602077-1"/>
    </source>
</evidence>
<keyword evidence="10" id="KW-0109">Calcium transport</keyword>
<comment type="subcellular location">
    <subcellularLocation>
        <location evidence="1 10">Membrane</location>
        <topology evidence="1 10">Multi-pass membrane protein</topology>
    </subcellularLocation>
</comment>
<dbReference type="InterPro" id="IPR002048">
    <property type="entry name" value="EF_hand_dom"/>
</dbReference>
<keyword evidence="6" id="KW-0406">Ion transport</keyword>
<name>A0A024UU00_9STRA</name>
<feature type="transmembrane region" description="Helical" evidence="11">
    <location>
        <begin position="506"/>
        <end position="525"/>
    </location>
</feature>
<evidence type="ECO:0000256" key="4">
    <source>
        <dbReference type="ARBA" id="ARBA00022737"/>
    </source>
</evidence>
<evidence type="ECO:0000256" key="7">
    <source>
        <dbReference type="ARBA" id="ARBA00023136"/>
    </source>
</evidence>
<dbReference type="RefSeq" id="XP_008861245.1">
    <property type="nucleotide sequence ID" value="XM_008863023.1"/>
</dbReference>
<dbReference type="GeneID" id="20077344"/>
<sequence>MAGDKAAVVAPVLDAAPPRKARRDESLNPNNYPATTLGIFSLQNRFRRFCMATMDSQSFGVLVMVAVLVNTFAMSFANYNSPAVGSSSPPDRTGYIINLIESTTLVVFIVEACMRIVAQGVTGRNSYFQDNWNILDFVVIVTGIVILVYHETSSLSGIRCLRILRPLRTLRSFPGLRTLVNSLLSALPALANVAILLCFCYTVFAILGMGIWSGLYHGRCRLTEFPVRLNFTAANASWNYKYPDADWVATILADPGAYKCHDTWDVDSLWTTPQNCFWPIDPTDTVGQLCGARSCRSGTTCGSNYDSKGNPRFQDIRVNGKIAYSIMDEADYTDNLNFGLTSFDNIGSSLVIVLQTVTASGWMALVSNTQDSFSWVGAGVYFHVVLFFGMCFLLQINMAIMVSAFEVSKVGTPATEATQISTESTSSTLKRRVLARLPRTVCIKIKQAQADVCNSRCGQTYHAFRRRLLKILQTKSFHRVSFTFTLVNIGTLALHQHPMPPGLSSAYLEIIQFVCLGFFLIELIMQMSAHGPREFLRSGLNVFDFLSIVIGVADIVSNPPAFIDGTIANSNPFIALRALRAVKLAQSWRPLKRLMLAIGRTMSEFLNFLFFLVVFVYIFALLGMELFANRFYFDANKRPLVNNGTLSPIFRHRSHFDTIDAALFTVFQVITYDNWPAIMYDGWLAVGVASPVYFISIIVLGVWVVMNMFSAITVNSVMDAVESDPASEMKRSLSKMRYLERSVSRLELGPDTVKQQPVSKTKSEYALRTQHPLRYACLELTRSKAWTMFIIFVIGTASIVTAFETPLMDPHVGMGQLMDDINRVFAVLFSVEMAIELTANGVAKYLMDPWKVLDALITGVSLMAWTGTPQAVGGMNFGVIRSFRCLRALRPLRVINQLPQLKVVVNTLFRCVPDIGKALLFLLFSLFMFGIVSVLFYQGGMSSCSISPYNYLQHPSYTPVPPWFPPDYIGNYSMADLEKWDVMTFPKSWADMDDATRLVMAGVWHSTCPFTDQEAADPSFIPTSKQMCLCFSLSWKSVVPQSFDNVIVAMASLYELTTMEGWANVAFAAADCTGIDSQPLPNYSPFMLVFWVTFMVFCAFFMTNLFLGILCDSFIREKYGGFLTDDQIKWVNFQRKLIAIEPFQKIPRPTTPLRRWAFDLVQCEGFDIAITVGILLNMVALAISYNGQDPTMDLALNAINYAFSLVFLFEAVLKLFAVGPRHYFSRGWDCFDFFILMITIVSTILPFTGSDKQLNLGGGSMVVRVFRVGRALRLINKAKLMRSLFDTIIIALPAVGNVTGLLMLMYYIFAAVGVQLFAKVGYGTELLNRHQNFRTFWLALQTLIGFSTGENWDNFMWELYAVSPESNPTCADPTYNSSMCGFIDDLEGCEPLNGCGSWMIVPFMYLFELVVGYIGLNLFSGILVDAVADADAATSSVVMDLQDFARLWSEFDPKGTCRIELDELTLILKQMQPPLGYNGVPGYTFHRVRKELGSTGVMVYDRKFVHFREIPRALALRAVSKGDPEAFAELSLMLDDLGITKDFHRAWNRRYRKGADTLVRMEPTAPIHLHVAGLLIAGWHRRRKRRQLLRQHSFRADDDLDEVTLVLQDLCNAVMLRAEHSRGG</sequence>
<dbReference type="InterPro" id="IPR043203">
    <property type="entry name" value="VGCC_Ca_Na"/>
</dbReference>
<dbReference type="PRINTS" id="PR00167">
    <property type="entry name" value="CACHANNEL"/>
</dbReference>
<feature type="transmembrane region" description="Helical" evidence="11">
    <location>
        <begin position="918"/>
        <end position="937"/>
    </location>
</feature>
<keyword evidence="2" id="KW-0813">Transport</keyword>
<dbReference type="GO" id="GO:0005509">
    <property type="term" value="F:calcium ion binding"/>
    <property type="evidence" value="ECO:0007669"/>
    <property type="project" value="InterPro"/>
</dbReference>
<dbReference type="GO" id="GO:0005248">
    <property type="term" value="F:voltage-gated sodium channel activity"/>
    <property type="evidence" value="ECO:0007669"/>
    <property type="project" value="TreeGrafter"/>
</dbReference>
<evidence type="ECO:0000256" key="11">
    <source>
        <dbReference type="SAM" id="Phobius"/>
    </source>
</evidence>
<dbReference type="GO" id="GO:0005891">
    <property type="term" value="C:voltage-gated calcium channel complex"/>
    <property type="evidence" value="ECO:0007669"/>
    <property type="project" value="InterPro"/>
</dbReference>
<feature type="binding site" evidence="9">
    <location>
        <position position="1060"/>
    </location>
    <ligand>
        <name>Ca(2+)</name>
        <dbReference type="ChEBI" id="CHEBI:29108"/>
    </ligand>
</feature>
<keyword evidence="7 11" id="KW-0472">Membrane</keyword>
<dbReference type="PROSITE" id="PS50222">
    <property type="entry name" value="EF_HAND_2"/>
    <property type="match status" value="1"/>
</dbReference>
<feature type="transmembrane region" description="Helical" evidence="11">
    <location>
        <begin position="605"/>
        <end position="624"/>
    </location>
</feature>
<dbReference type="Gene3D" id="1.10.238.10">
    <property type="entry name" value="EF-hand"/>
    <property type="match status" value="1"/>
</dbReference>
<evidence type="ECO:0000256" key="3">
    <source>
        <dbReference type="ARBA" id="ARBA00022692"/>
    </source>
</evidence>
<comment type="similarity">
    <text evidence="10">Belongs to the calcium channel alpha-1 subunit (TC 1.A.1.11) family.</text>
</comment>
<reference evidence="13" key="1">
    <citation type="submission" date="2013-12" db="EMBL/GenBank/DDBJ databases">
        <title>The Genome Sequence of Aphanomyces invadans NJM9701.</title>
        <authorList>
            <consortium name="The Broad Institute Genomics Platform"/>
            <person name="Russ C."/>
            <person name="Tyler B."/>
            <person name="van West P."/>
            <person name="Dieguez-Uribeondo J."/>
            <person name="Young S.K."/>
            <person name="Zeng Q."/>
            <person name="Gargeya S."/>
            <person name="Fitzgerald M."/>
            <person name="Abouelleil A."/>
            <person name="Alvarado L."/>
            <person name="Chapman S.B."/>
            <person name="Gainer-Dewar J."/>
            <person name="Goldberg J."/>
            <person name="Griggs A."/>
            <person name="Gujja S."/>
            <person name="Hansen M."/>
            <person name="Howarth C."/>
            <person name="Imamovic A."/>
            <person name="Ireland A."/>
            <person name="Larimer J."/>
            <person name="McCowan C."/>
            <person name="Murphy C."/>
            <person name="Pearson M."/>
            <person name="Poon T.W."/>
            <person name="Priest M."/>
            <person name="Roberts A."/>
            <person name="Saif S."/>
            <person name="Shea T."/>
            <person name="Sykes S."/>
            <person name="Wortman J."/>
            <person name="Nusbaum C."/>
            <person name="Birren B."/>
        </authorList>
    </citation>
    <scope>NUCLEOTIDE SEQUENCE [LARGE SCALE GENOMIC DNA]</scope>
    <source>
        <strain evidence="13">NJM9701</strain>
    </source>
</reference>
<dbReference type="Gene3D" id="1.10.287.70">
    <property type="match status" value="4"/>
</dbReference>
<feature type="transmembrane region" description="Helical" evidence="11">
    <location>
        <begin position="1088"/>
        <end position="1110"/>
    </location>
</feature>
<feature type="transmembrane region" description="Helical" evidence="11">
    <location>
        <begin position="1230"/>
        <end position="1248"/>
    </location>
</feature>
<keyword evidence="9 10" id="KW-0106">Calcium</keyword>
<evidence type="ECO:0000256" key="10">
    <source>
        <dbReference type="RuleBase" id="RU003808"/>
    </source>
</evidence>
<feature type="transmembrane region" description="Helical" evidence="11">
    <location>
        <begin position="189"/>
        <end position="212"/>
    </location>
</feature>
<gene>
    <name evidence="13" type="ORF">H310_00294</name>
</gene>
<dbReference type="InterPro" id="IPR005821">
    <property type="entry name" value="Ion_trans_dom"/>
</dbReference>
<dbReference type="PANTHER" id="PTHR10037:SF62">
    <property type="entry name" value="SODIUM CHANNEL PROTEIN 60E"/>
    <property type="match status" value="1"/>
</dbReference>
<dbReference type="EMBL" id="KI913952">
    <property type="protein sequence ID" value="ETW09834.1"/>
    <property type="molecule type" value="Genomic_DNA"/>
</dbReference>
<evidence type="ECO:0000256" key="2">
    <source>
        <dbReference type="ARBA" id="ARBA00022448"/>
    </source>
</evidence>
<dbReference type="InterPro" id="IPR027359">
    <property type="entry name" value="Volt_channel_dom_sf"/>
</dbReference>